<protein>
    <submittedName>
        <fullName evidence="4">DUF1206 domain-containing protein</fullName>
    </submittedName>
</protein>
<proteinExistence type="predicted"/>
<evidence type="ECO:0000313" key="5">
    <source>
        <dbReference type="Proteomes" id="UP001199469"/>
    </source>
</evidence>
<feature type="domain" description="DUF1206" evidence="3">
    <location>
        <begin position="131"/>
        <end position="197"/>
    </location>
</feature>
<feature type="transmembrane region" description="Helical" evidence="2">
    <location>
        <begin position="217"/>
        <end position="245"/>
    </location>
</feature>
<feature type="compositionally biased region" description="Low complexity" evidence="1">
    <location>
        <begin position="1"/>
        <end position="16"/>
    </location>
</feature>
<feature type="domain" description="DUF1206" evidence="3">
    <location>
        <begin position="224"/>
        <end position="292"/>
    </location>
</feature>
<accession>A0ABS8PIV7</accession>
<feature type="domain" description="DUF1206" evidence="3">
    <location>
        <begin position="46"/>
        <end position="115"/>
    </location>
</feature>
<feature type="transmembrane region" description="Helical" evidence="2">
    <location>
        <begin position="176"/>
        <end position="197"/>
    </location>
</feature>
<keyword evidence="2" id="KW-1133">Transmembrane helix</keyword>
<comment type="caution">
    <text evidence="4">The sequence shown here is derived from an EMBL/GenBank/DDBJ whole genome shotgun (WGS) entry which is preliminary data.</text>
</comment>
<gene>
    <name evidence="4" type="ORF">LQ327_33075</name>
</gene>
<keyword evidence="5" id="KW-1185">Reference proteome</keyword>
<keyword evidence="2" id="KW-0812">Transmembrane</keyword>
<feature type="transmembrane region" description="Helical" evidence="2">
    <location>
        <begin position="265"/>
        <end position="288"/>
    </location>
</feature>
<dbReference type="EMBL" id="JAJNDB010000011">
    <property type="protein sequence ID" value="MCD2198211.1"/>
    <property type="molecule type" value="Genomic_DNA"/>
</dbReference>
<evidence type="ECO:0000259" key="3">
    <source>
        <dbReference type="Pfam" id="PF06724"/>
    </source>
</evidence>
<feature type="region of interest" description="Disordered" evidence="1">
    <location>
        <begin position="1"/>
        <end position="31"/>
    </location>
</feature>
<feature type="transmembrane region" description="Helical" evidence="2">
    <location>
        <begin position="130"/>
        <end position="148"/>
    </location>
</feature>
<name>A0ABS8PIV7_9PSEU</name>
<dbReference type="Pfam" id="PF06724">
    <property type="entry name" value="DUF1206"/>
    <property type="match status" value="3"/>
</dbReference>
<evidence type="ECO:0000256" key="2">
    <source>
        <dbReference type="SAM" id="Phobius"/>
    </source>
</evidence>
<evidence type="ECO:0000256" key="1">
    <source>
        <dbReference type="SAM" id="MobiDB-lite"/>
    </source>
</evidence>
<reference evidence="4 5" key="1">
    <citation type="submission" date="2021-11" db="EMBL/GenBank/DDBJ databases">
        <title>Draft genome sequence of Actinomycetospora sp. SF1 isolated from the rhizosphere soil.</title>
        <authorList>
            <person name="Duangmal K."/>
            <person name="Chantavorakit T."/>
        </authorList>
    </citation>
    <scope>NUCLEOTIDE SEQUENCE [LARGE SCALE GENOMIC DNA]</scope>
    <source>
        <strain evidence="4 5">TBRC 5722</strain>
    </source>
</reference>
<organism evidence="4 5">
    <name type="scientific">Actinomycetospora endophytica</name>
    <dbReference type="NCBI Taxonomy" id="2291215"/>
    <lineage>
        <taxon>Bacteria</taxon>
        <taxon>Bacillati</taxon>
        <taxon>Actinomycetota</taxon>
        <taxon>Actinomycetes</taxon>
        <taxon>Pseudonocardiales</taxon>
        <taxon>Pseudonocardiaceae</taxon>
        <taxon>Actinomycetospora</taxon>
    </lineage>
</organism>
<dbReference type="Proteomes" id="UP001199469">
    <property type="component" value="Unassembled WGS sequence"/>
</dbReference>
<sequence length="295" mass="30941">MSSAPTSAAPGGPASTLPAPGDTGPIDPAPRIDRDAPAWMEAIGRVGLVAYGLVHLGIAVLAVRIAMIGERDQHADPRGAIELVAAGGGFLGRWLLAAAAIALVAFAAWQLRAAAVGFRWARDEERWRKRLGAAAKAIGVLSVAYLAAEFATRLQGRRNAFQMTVNEVFAHPAGRWLVGAVGLFAIGMFFSMSYTGIRATFMGDLVPEKLPGHRRTLTLVTGSVGNLTRAVTFGVVGVCTAYAAWDDAPQRIGGVDVALRTIAAHTLGATMFVVAAVGFAAYCVYCVIDAYARHP</sequence>
<feature type="transmembrane region" description="Helical" evidence="2">
    <location>
        <begin position="48"/>
        <end position="69"/>
    </location>
</feature>
<evidence type="ECO:0000313" key="4">
    <source>
        <dbReference type="EMBL" id="MCD2198211.1"/>
    </source>
</evidence>
<keyword evidence="2" id="KW-0472">Membrane</keyword>
<dbReference type="InterPro" id="IPR009597">
    <property type="entry name" value="DUF1206"/>
</dbReference>
<feature type="transmembrane region" description="Helical" evidence="2">
    <location>
        <begin position="89"/>
        <end position="109"/>
    </location>
</feature>
<dbReference type="RefSeq" id="WP_230740942.1">
    <property type="nucleotide sequence ID" value="NZ_JAJNDB010000011.1"/>
</dbReference>